<dbReference type="RefSeq" id="WP_425580872.1">
    <property type="nucleotide sequence ID" value="NZ_BAAAIZ010000124.1"/>
</dbReference>
<evidence type="ECO:0000259" key="2">
    <source>
        <dbReference type="Pfam" id="PF02780"/>
    </source>
</evidence>
<dbReference type="InterPro" id="IPR009014">
    <property type="entry name" value="Transketo_C/PFOR_II"/>
</dbReference>
<evidence type="ECO:0000313" key="4">
    <source>
        <dbReference type="Proteomes" id="UP001500973"/>
    </source>
</evidence>
<accession>A0ABN1Z756</accession>
<keyword evidence="4" id="KW-1185">Reference proteome</keyword>
<dbReference type="Pfam" id="PF02780">
    <property type="entry name" value="Transketolase_C"/>
    <property type="match status" value="1"/>
</dbReference>
<feature type="region of interest" description="Disordered" evidence="1">
    <location>
        <begin position="42"/>
        <end position="67"/>
    </location>
</feature>
<proteinExistence type="predicted"/>
<gene>
    <name evidence="3" type="ORF">GCM10009601_60050</name>
</gene>
<evidence type="ECO:0000256" key="1">
    <source>
        <dbReference type="SAM" id="MobiDB-lite"/>
    </source>
</evidence>
<comment type="caution">
    <text evidence="3">The sequence shown here is derived from an EMBL/GenBank/DDBJ whole genome shotgun (WGS) entry which is preliminary data.</text>
</comment>
<dbReference type="Proteomes" id="UP001500973">
    <property type="component" value="Unassembled WGS sequence"/>
</dbReference>
<protein>
    <recommendedName>
        <fullName evidence="2">Transketolase C-terminal domain-containing protein</fullName>
    </recommendedName>
</protein>
<feature type="compositionally biased region" description="Polar residues" evidence="1">
    <location>
        <begin position="51"/>
        <end position="67"/>
    </location>
</feature>
<organism evidence="3 4">
    <name type="scientific">Streptomyces thermospinosisporus</name>
    <dbReference type="NCBI Taxonomy" id="161482"/>
    <lineage>
        <taxon>Bacteria</taxon>
        <taxon>Bacillati</taxon>
        <taxon>Actinomycetota</taxon>
        <taxon>Actinomycetes</taxon>
        <taxon>Kitasatosporales</taxon>
        <taxon>Streptomycetaceae</taxon>
        <taxon>Streptomyces</taxon>
    </lineage>
</organism>
<reference evidence="3 4" key="1">
    <citation type="journal article" date="2019" name="Int. J. Syst. Evol. Microbiol.">
        <title>The Global Catalogue of Microorganisms (GCM) 10K type strain sequencing project: providing services to taxonomists for standard genome sequencing and annotation.</title>
        <authorList>
            <consortium name="The Broad Institute Genomics Platform"/>
            <consortium name="The Broad Institute Genome Sequencing Center for Infectious Disease"/>
            <person name="Wu L."/>
            <person name="Ma J."/>
        </authorList>
    </citation>
    <scope>NUCLEOTIDE SEQUENCE [LARGE SCALE GENOMIC DNA]</scope>
    <source>
        <strain evidence="3 4">JCM 11756</strain>
    </source>
</reference>
<feature type="domain" description="Transketolase C-terminal" evidence="2">
    <location>
        <begin position="2"/>
        <end position="49"/>
    </location>
</feature>
<dbReference type="InterPro" id="IPR033248">
    <property type="entry name" value="Transketolase_C"/>
</dbReference>
<sequence>MRALVIHEAVGFGGYSAELAARLTETCFYHIEASIRRVTGLDVPHPAPRLGSTTCPTPTASSMRSAR</sequence>
<dbReference type="EMBL" id="BAAAIZ010000124">
    <property type="protein sequence ID" value="GAA1434890.1"/>
    <property type="molecule type" value="Genomic_DNA"/>
</dbReference>
<dbReference type="SUPFAM" id="SSF52922">
    <property type="entry name" value="TK C-terminal domain-like"/>
    <property type="match status" value="1"/>
</dbReference>
<dbReference type="Gene3D" id="3.40.50.920">
    <property type="match status" value="1"/>
</dbReference>
<name>A0ABN1Z756_9ACTN</name>
<evidence type="ECO:0000313" key="3">
    <source>
        <dbReference type="EMBL" id="GAA1434890.1"/>
    </source>
</evidence>